<keyword evidence="2" id="KW-0285">Flavoprotein</keyword>
<evidence type="ECO:0000313" key="7">
    <source>
        <dbReference type="EMBL" id="SCB24979.1"/>
    </source>
</evidence>
<dbReference type="Pfam" id="PF00732">
    <property type="entry name" value="GMC_oxred_N"/>
    <property type="match status" value="1"/>
</dbReference>
<dbReference type="AlphaFoldDB" id="A0A1C3VBC6"/>
<evidence type="ECO:0000259" key="6">
    <source>
        <dbReference type="PROSITE" id="PS51379"/>
    </source>
</evidence>
<dbReference type="STRING" id="52131.GA0061100_105194"/>
<dbReference type="PANTHER" id="PTHR46056">
    <property type="entry name" value="LONG-CHAIN-ALCOHOL OXIDASE"/>
    <property type="match status" value="1"/>
</dbReference>
<feature type="region of interest" description="Disordered" evidence="5">
    <location>
        <begin position="149"/>
        <end position="174"/>
    </location>
</feature>
<dbReference type="SUPFAM" id="SSF51905">
    <property type="entry name" value="FAD/NAD(P)-binding domain"/>
    <property type="match status" value="1"/>
</dbReference>
<keyword evidence="4" id="KW-0560">Oxidoreductase</keyword>
<dbReference type="InterPro" id="IPR017896">
    <property type="entry name" value="4Fe4S_Fe-S-bd"/>
</dbReference>
<accession>A0A1C3VBC6</accession>
<comment type="similarity">
    <text evidence="1">Belongs to the GMC oxidoreductase family.</text>
</comment>
<dbReference type="Proteomes" id="UP000186228">
    <property type="component" value="Unassembled WGS sequence"/>
</dbReference>
<dbReference type="OrthoDB" id="9798604at2"/>
<dbReference type="PANTHER" id="PTHR46056:SF12">
    <property type="entry name" value="LONG-CHAIN-ALCOHOL OXIDASE"/>
    <property type="match status" value="1"/>
</dbReference>
<sequence>MKIDYDAIIVGAGAAGNIAAGVLAEAGKRILLIERGKRRTYAEDGHRDHLRNHRLQAYGFNTGPEIDGNPRVFIDQQGGRHIIKPHQDNYHVNAAVVGGGTFVYGGLAWRFHPKDFRMASTYGRPEGSSLVDWPISYEDLEPWYGKAEHEIGVSGDGSGDRNSGPRGRDYPMPPVTDNPTSAYLRAGATALGLSTFTPPLLVNTVPRAGRGACIRCGSCVGFPCPSNGKNGTQNTMLPRALATGLCDLLTETVVEQVATDDRGNVIGVDILEEDAAGQLTRRRICSRIVILSAGAIETARLMLLTRTDREPSGLGNNHDQVGRNLQGHYYPTVFGLFEEPVQDSKGPGVTIATTDYNHGNDGVIGGAMLADDFVMLPIILWKSGLPDDLPRYGLAAKHFMRDNFTRIAQIKGPVHEIPSADCRVRLDPEVRDKYGRSVAQLSGTTHPETVRTADYILEKADAWMRASGAARTWGKKQALRLSAGQHQAGTCRMGEAPETSVTDSVGRVWGHDNLYVCDASLHPTNGGYNPVLTVMALAFRNAERIANLL</sequence>
<feature type="domain" description="4Fe-4S ferredoxin-type" evidence="6">
    <location>
        <begin position="204"/>
        <end position="234"/>
    </location>
</feature>
<dbReference type="Pfam" id="PF05199">
    <property type="entry name" value="GMC_oxred_C"/>
    <property type="match status" value="1"/>
</dbReference>
<gene>
    <name evidence="7" type="ORF">GA0061100_105194</name>
</gene>
<dbReference type="InterPro" id="IPR036188">
    <property type="entry name" value="FAD/NAD-bd_sf"/>
</dbReference>
<keyword evidence="8" id="KW-1185">Reference proteome</keyword>
<dbReference type="Gene3D" id="3.50.50.60">
    <property type="entry name" value="FAD/NAD(P)-binding domain"/>
    <property type="match status" value="2"/>
</dbReference>
<evidence type="ECO:0000256" key="2">
    <source>
        <dbReference type="ARBA" id="ARBA00022630"/>
    </source>
</evidence>
<proteinExistence type="inferred from homology"/>
<dbReference type="RefSeq" id="WP_075854315.1">
    <property type="nucleotide sequence ID" value="NZ_FMAC01000005.1"/>
</dbReference>
<keyword evidence="3" id="KW-0274">FAD</keyword>
<dbReference type="InterPro" id="IPR007867">
    <property type="entry name" value="GMC_OxRtase_C"/>
</dbReference>
<evidence type="ECO:0000256" key="1">
    <source>
        <dbReference type="ARBA" id="ARBA00010790"/>
    </source>
</evidence>
<reference evidence="8" key="1">
    <citation type="submission" date="2016-08" db="EMBL/GenBank/DDBJ databases">
        <authorList>
            <person name="Varghese N."/>
            <person name="Submissions Spin"/>
        </authorList>
    </citation>
    <scope>NUCLEOTIDE SEQUENCE [LARGE SCALE GENOMIC DNA]</scope>
    <source>
        <strain evidence="8">CCBAU 57015</strain>
    </source>
</reference>
<dbReference type="InterPro" id="IPR000172">
    <property type="entry name" value="GMC_OxRdtase_N"/>
</dbReference>
<organism evidence="7 8">
    <name type="scientific">Rhizobium hainanense</name>
    <dbReference type="NCBI Taxonomy" id="52131"/>
    <lineage>
        <taxon>Bacteria</taxon>
        <taxon>Pseudomonadati</taxon>
        <taxon>Pseudomonadota</taxon>
        <taxon>Alphaproteobacteria</taxon>
        <taxon>Hyphomicrobiales</taxon>
        <taxon>Rhizobiaceae</taxon>
        <taxon>Rhizobium/Agrobacterium group</taxon>
        <taxon>Rhizobium</taxon>
    </lineage>
</organism>
<dbReference type="GO" id="GO:0016614">
    <property type="term" value="F:oxidoreductase activity, acting on CH-OH group of donors"/>
    <property type="evidence" value="ECO:0007669"/>
    <property type="project" value="InterPro"/>
</dbReference>
<protein>
    <submittedName>
        <fullName evidence="7">Choline dehydrogenase</fullName>
    </submittedName>
</protein>
<name>A0A1C3VBC6_9HYPH</name>
<evidence type="ECO:0000256" key="5">
    <source>
        <dbReference type="SAM" id="MobiDB-lite"/>
    </source>
</evidence>
<dbReference type="EMBL" id="FMAC01000005">
    <property type="protein sequence ID" value="SCB24979.1"/>
    <property type="molecule type" value="Genomic_DNA"/>
</dbReference>
<evidence type="ECO:0000313" key="8">
    <source>
        <dbReference type="Proteomes" id="UP000186228"/>
    </source>
</evidence>
<evidence type="ECO:0000256" key="4">
    <source>
        <dbReference type="ARBA" id="ARBA00023002"/>
    </source>
</evidence>
<dbReference type="GO" id="GO:0050660">
    <property type="term" value="F:flavin adenine dinucleotide binding"/>
    <property type="evidence" value="ECO:0007669"/>
    <property type="project" value="InterPro"/>
</dbReference>
<evidence type="ECO:0000256" key="3">
    <source>
        <dbReference type="ARBA" id="ARBA00022827"/>
    </source>
</evidence>
<dbReference type="PROSITE" id="PS51379">
    <property type="entry name" value="4FE4S_FER_2"/>
    <property type="match status" value="1"/>
</dbReference>